<proteinExistence type="predicted"/>
<dbReference type="Pfam" id="PF19195">
    <property type="entry name" value="DUF5870"/>
    <property type="match status" value="2"/>
</dbReference>
<feature type="region of interest" description="Disordered" evidence="1">
    <location>
        <begin position="198"/>
        <end position="231"/>
    </location>
</feature>
<feature type="region of interest" description="Disordered" evidence="1">
    <location>
        <begin position="302"/>
        <end position="344"/>
    </location>
</feature>
<dbReference type="InterPro" id="IPR043806">
    <property type="entry name" value="DUF5870"/>
</dbReference>
<feature type="region of interest" description="Disordered" evidence="1">
    <location>
        <begin position="1"/>
        <end position="39"/>
    </location>
</feature>
<feature type="region of interest" description="Disordered" evidence="1">
    <location>
        <begin position="399"/>
        <end position="421"/>
    </location>
</feature>
<feature type="compositionally biased region" description="Acidic residues" evidence="1">
    <location>
        <begin position="1"/>
        <end position="27"/>
    </location>
</feature>
<name>S4VR65_9VIRU</name>
<protein>
    <submittedName>
        <fullName evidence="2">Uncharacterized protein</fullName>
    </submittedName>
</protein>
<evidence type="ECO:0000256" key="1">
    <source>
        <dbReference type="SAM" id="MobiDB-lite"/>
    </source>
</evidence>
<dbReference type="GeneID" id="16512385"/>
<evidence type="ECO:0000313" key="3">
    <source>
        <dbReference type="Proteomes" id="UP000201566"/>
    </source>
</evidence>
<feature type="region of interest" description="Disordered" evidence="1">
    <location>
        <begin position="541"/>
        <end position="569"/>
    </location>
</feature>
<sequence>MDDPTYDQDLCDDADYDAPDDTGGDGDDQYRHGRAWGTDGGLQEGEAVYEMAADDGAGAAADDDGLPTDCTDQATAVRLFCARWGRLRAQLDPLTAATRGIRIEQTALKRDLAAYMESARVRRAIVDCGGKGDGAVIVVRVDPTRPTTSMKRPVITTAIYEHVTPDLVRACAAAAAAAAEKRSTKAAKAKATAARKAARAAAAAARPAKRRRRTAKQDDEQEDGAPAETPAPAVVASVVATDEDPVGADGCNAPTLADILGAAVVEATRVAQRYATAQQTTLTVGLYDPDRDDESAMADAWDAAPPASTPREAPCPGTPSHPGGDDNNTKDDCGGDGNKDDKTDKHVNATAAYAWLTTDVPPEVRAWATRFVELADVMSGLRDRMRPLEVAIEALTLDLPPPAPEPHRTPAKATARGKPSARAIEAAAKRERHEAFGPMRDAVAQYLAAAGADKRGVPVRFPASPALYRLRASVRTRTGTLARTDYVPLAANAAAAAMAQVEIDPAMPYSPEAAADLLEDDEFRNRLFDAVADGIDQHRERGTVRTRAVSLVRASAGRDPTAPPPPPDA</sequence>
<dbReference type="KEGG" id="vg:16512385"/>
<organism evidence="2 3">
    <name type="scientific">Pandoravirus dulcis</name>
    <dbReference type="NCBI Taxonomy" id="1349409"/>
    <lineage>
        <taxon>Viruses</taxon>
        <taxon>Pandoravirus</taxon>
    </lineage>
</organism>
<evidence type="ECO:0000313" key="2">
    <source>
        <dbReference type="EMBL" id="AGO82858.1"/>
    </source>
</evidence>
<reference evidence="2 3" key="1">
    <citation type="journal article" date="2013" name="Science">
        <title>Pandoraviruses: amoeba viruses with genomes up to 2.5 Mb reaching that of parasitic eukaryotes.</title>
        <authorList>
            <person name="Philippe N."/>
            <person name="Legendre M."/>
            <person name="Doutre G."/>
            <person name="Coute Y."/>
            <person name="Poirot O."/>
            <person name="Lescot M."/>
            <person name="Arslan D."/>
            <person name="Seltzer V."/>
            <person name="Bertaux L."/>
            <person name="Bruley C."/>
            <person name="Garin J."/>
            <person name="Claverie J.M."/>
            <person name="Abergel C."/>
        </authorList>
    </citation>
    <scope>NUCLEOTIDE SEQUENCE [LARGE SCALE GENOMIC DNA]</scope>
    <source>
        <strain evidence="2">Melbourne</strain>
    </source>
</reference>
<feature type="compositionally biased region" description="Basic and acidic residues" evidence="1">
    <location>
        <begin position="323"/>
        <end position="344"/>
    </location>
</feature>
<dbReference type="EMBL" id="KC977570">
    <property type="protein sequence ID" value="AGO82858.1"/>
    <property type="molecule type" value="Genomic_DNA"/>
</dbReference>
<dbReference type="Proteomes" id="UP000201566">
    <property type="component" value="Segment"/>
</dbReference>
<dbReference type="RefSeq" id="YP_008319527.1">
    <property type="nucleotide sequence ID" value="NC_021858.1"/>
</dbReference>
<gene>
    <name evidence="2" type="ORF">pdul_cds_701</name>
</gene>
<accession>S4VR65</accession>